<keyword evidence="4 7" id="KW-0812">Transmembrane</keyword>
<evidence type="ECO:0000256" key="1">
    <source>
        <dbReference type="ARBA" id="ARBA00004651"/>
    </source>
</evidence>
<accession>F8GRF5</accession>
<dbReference type="GO" id="GO:0005886">
    <property type="term" value="C:plasma membrane"/>
    <property type="evidence" value="ECO:0007669"/>
    <property type="project" value="UniProtKB-SubCell"/>
</dbReference>
<organism evidence="9 10">
    <name type="scientific">Cupriavidus necator (strain ATCC 43291 / DSM 13513 / CCUG 52238 / LMG 8453 / N-1)</name>
    <name type="common">Ralstonia eutropha</name>
    <dbReference type="NCBI Taxonomy" id="1042878"/>
    <lineage>
        <taxon>Bacteria</taxon>
        <taxon>Pseudomonadati</taxon>
        <taxon>Pseudomonadota</taxon>
        <taxon>Betaproteobacteria</taxon>
        <taxon>Burkholderiales</taxon>
        <taxon>Burkholderiaceae</taxon>
        <taxon>Cupriavidus</taxon>
    </lineage>
</organism>
<feature type="domain" description="MgtC/SapB/SrpB/YhiD N-terminal" evidence="8">
    <location>
        <begin position="106"/>
        <end position="227"/>
    </location>
</feature>
<feature type="transmembrane region" description="Helical" evidence="7">
    <location>
        <begin position="156"/>
        <end position="175"/>
    </location>
</feature>
<protein>
    <recommendedName>
        <fullName evidence="7">Protein MgtC</fullName>
    </recommendedName>
</protein>
<evidence type="ECO:0000256" key="6">
    <source>
        <dbReference type="ARBA" id="ARBA00023136"/>
    </source>
</evidence>
<evidence type="ECO:0000256" key="4">
    <source>
        <dbReference type="ARBA" id="ARBA00022692"/>
    </source>
</evidence>
<keyword evidence="6 7" id="KW-0472">Membrane</keyword>
<dbReference type="HOGENOM" id="CLU_1208137_0_0_4"/>
<gene>
    <name evidence="9" type="ordered locus">CNE_2c06360</name>
</gene>
<keyword evidence="7" id="KW-0997">Cell inner membrane</keyword>
<dbReference type="KEGG" id="cnc:CNE_2c06360"/>
<evidence type="ECO:0000256" key="7">
    <source>
        <dbReference type="RuleBase" id="RU365041"/>
    </source>
</evidence>
<evidence type="ECO:0000256" key="2">
    <source>
        <dbReference type="ARBA" id="ARBA00009298"/>
    </source>
</evidence>
<feature type="transmembrane region" description="Helical" evidence="7">
    <location>
        <begin position="131"/>
        <end position="150"/>
    </location>
</feature>
<reference evidence="9 10" key="1">
    <citation type="journal article" date="2011" name="J. Bacteriol.">
        <title>Complete genome sequence of the type strain Cupriavidus necator N-1.</title>
        <authorList>
            <person name="Poehlein A."/>
            <person name="Kusian B."/>
            <person name="Friedrich B."/>
            <person name="Daniel R."/>
            <person name="Bowien B."/>
        </authorList>
    </citation>
    <scope>NUCLEOTIDE SEQUENCE [LARGE SCALE GENOMIC DNA]</scope>
    <source>
        <strain evidence="10">ATCC 43291 / DSM 13513 / CCUG 52238 / LMG 8453 / N-1</strain>
    </source>
</reference>
<proteinExistence type="inferred from homology"/>
<feature type="transmembrane region" description="Helical" evidence="7">
    <location>
        <begin position="211"/>
        <end position="228"/>
    </location>
</feature>
<dbReference type="PANTHER" id="PTHR33778">
    <property type="entry name" value="PROTEIN MGTC"/>
    <property type="match status" value="1"/>
</dbReference>
<sequence length="229" mass="24038">MQLLLMTVISDSNIGTPPWRHCRGASACGVGRSRAHLAGGPNDVAPAPCGPPARLPAGHPVLRSGLHQSTRRRAMDGVWSEIFRVLRAEFADVPDAAEATRILTRLFMAMLLGGLIGYQREVSGKAAGLRTHMLVALGSALFVLVPLQAGVPLGDISRVLQGLIAGIGFLGAGAILKHSDEAHIEGLTTAASIWMVAAIGVAAGLGRDTTALIATIFTLVILQVLHRWK</sequence>
<evidence type="ECO:0000313" key="10">
    <source>
        <dbReference type="Proteomes" id="UP000006798"/>
    </source>
</evidence>
<evidence type="ECO:0000259" key="8">
    <source>
        <dbReference type="Pfam" id="PF02308"/>
    </source>
</evidence>
<dbReference type="PRINTS" id="PR01837">
    <property type="entry name" value="MGTCSAPBPROT"/>
</dbReference>
<evidence type="ECO:0000256" key="3">
    <source>
        <dbReference type="ARBA" id="ARBA00022475"/>
    </source>
</evidence>
<dbReference type="Proteomes" id="UP000006798">
    <property type="component" value="Chromosome 2"/>
</dbReference>
<dbReference type="Pfam" id="PF02308">
    <property type="entry name" value="MgtC"/>
    <property type="match status" value="1"/>
</dbReference>
<evidence type="ECO:0000313" key="9">
    <source>
        <dbReference type="EMBL" id="AEI79615.1"/>
    </source>
</evidence>
<evidence type="ECO:0000256" key="5">
    <source>
        <dbReference type="ARBA" id="ARBA00022989"/>
    </source>
</evidence>
<keyword evidence="5 7" id="KW-1133">Transmembrane helix</keyword>
<name>F8GRF5_CUPNN</name>
<keyword evidence="3" id="KW-1003">Cell membrane</keyword>
<dbReference type="AlphaFoldDB" id="F8GRF5"/>
<dbReference type="InterPro" id="IPR049177">
    <property type="entry name" value="MgtC_SapB_SrpB_YhiD_N"/>
</dbReference>
<comment type="similarity">
    <text evidence="2 7">Belongs to the MgtC/SapB family.</text>
</comment>
<feature type="transmembrane region" description="Helical" evidence="7">
    <location>
        <begin position="187"/>
        <end position="205"/>
    </location>
</feature>
<dbReference type="InterPro" id="IPR003416">
    <property type="entry name" value="MgtC/SapB/SrpB/YhiD_fam"/>
</dbReference>
<dbReference type="PANTHER" id="PTHR33778:SF1">
    <property type="entry name" value="MAGNESIUM TRANSPORTER YHID-RELATED"/>
    <property type="match status" value="1"/>
</dbReference>
<comment type="subcellular location">
    <subcellularLocation>
        <location evidence="7">Cell inner membrane</location>
        <topology evidence="7">Multi-pass membrane protein</topology>
    </subcellularLocation>
    <subcellularLocation>
        <location evidence="1">Cell membrane</location>
        <topology evidence="1">Multi-pass membrane protein</topology>
    </subcellularLocation>
</comment>
<dbReference type="EMBL" id="CP002878">
    <property type="protein sequence ID" value="AEI79615.1"/>
    <property type="molecule type" value="Genomic_DNA"/>
</dbReference>